<dbReference type="InterPro" id="IPR036265">
    <property type="entry name" value="HIT-like_sf"/>
</dbReference>
<evidence type="ECO:0000256" key="2">
    <source>
        <dbReference type="ARBA" id="ARBA00004947"/>
    </source>
</evidence>
<dbReference type="InterPro" id="IPR001937">
    <property type="entry name" value="GalP_UDPtransf1"/>
</dbReference>
<dbReference type="InterPro" id="IPR005850">
    <property type="entry name" value="GalP_Utransf_C"/>
</dbReference>
<evidence type="ECO:0000256" key="11">
    <source>
        <dbReference type="ARBA" id="ARBA00023277"/>
    </source>
</evidence>
<evidence type="ECO:0000256" key="8">
    <source>
        <dbReference type="ARBA" id="ARBA00022723"/>
    </source>
</evidence>
<evidence type="ECO:0000256" key="9">
    <source>
        <dbReference type="ARBA" id="ARBA00022833"/>
    </source>
</evidence>
<dbReference type="NCBIfam" id="TIGR00209">
    <property type="entry name" value="galT_1"/>
    <property type="match status" value="1"/>
</dbReference>
<evidence type="ECO:0000256" key="13">
    <source>
        <dbReference type="PIRSR" id="PIRSR000808-1"/>
    </source>
</evidence>
<dbReference type="AlphaFoldDB" id="A0A931DBI1"/>
<feature type="binding site" evidence="14">
    <location>
        <position position="79"/>
    </location>
    <ligand>
        <name>Zn(2+)</name>
        <dbReference type="ChEBI" id="CHEBI:29105"/>
    </ligand>
</feature>
<keyword evidence="7 15" id="KW-0548">Nucleotidyltransferase</keyword>
<evidence type="ECO:0000259" key="16">
    <source>
        <dbReference type="Pfam" id="PF01087"/>
    </source>
</evidence>
<dbReference type="RefSeq" id="WP_196835796.1">
    <property type="nucleotide sequence ID" value="NZ_JADOTZ010000001.1"/>
</dbReference>
<evidence type="ECO:0000256" key="14">
    <source>
        <dbReference type="PIRSR" id="PIRSR000808-3"/>
    </source>
</evidence>
<comment type="similarity">
    <text evidence="3 15">Belongs to the galactose-1-phosphate uridylyltransferase type 1 family.</text>
</comment>
<dbReference type="PIRSF" id="PIRSF000808">
    <property type="entry name" value="GalT"/>
    <property type="match status" value="1"/>
</dbReference>
<dbReference type="GO" id="GO:0005737">
    <property type="term" value="C:cytoplasm"/>
    <property type="evidence" value="ECO:0007669"/>
    <property type="project" value="TreeGrafter"/>
</dbReference>
<feature type="domain" description="Galactose-1-phosphate uridyl transferase N-terminal" evidence="16">
    <location>
        <begin position="46"/>
        <end position="201"/>
    </location>
</feature>
<comment type="caution">
    <text evidence="18">The sequence shown here is derived from an EMBL/GenBank/DDBJ whole genome shotgun (WGS) entry which is preliminary data.</text>
</comment>
<sequence>MCPSGYQPAEATMADGRELLYFFDGGATGPVPAVDERELPERPPSSELRFDPLLGEWIAFAAHRQSRTHLPPADQCPLCPTSEENPSEIPAEQYDVVVFENRFPSFGPDQQAQQLGTHLGSVDPAHGRCEVVTFGADHTSSLSGMSTERVRTVVEAWAHRTAALTAMDGIVQVFPFENRGADIGVTLHHPHGQIYAYPYVPARVAAQLRRLRTHREQTGRNLFEDILEFERAGERVVHQGEHFTLFVPFAARMPVEVHLVPHRHVADFTELTEPERAELAEIYHRLLRGMDNLYTTDTPYIAAWYQAPAGADDDGRADYRLHLQLTSPRRAEHKLKYLAGSEAAMGAFIGDVMPEAAAHALREAMGIEIAAAGDESYSEA</sequence>
<comment type="cofactor">
    <cofactor evidence="14">
        <name>Zn(2+)</name>
        <dbReference type="ChEBI" id="CHEBI:29105"/>
    </cofactor>
    <text evidence="14">Binds 1 zinc ion per subunit.</text>
</comment>
<proteinExistence type="inferred from homology"/>
<feature type="active site" description="Tele-UMP-histidine intermediate" evidence="13">
    <location>
        <position position="191"/>
    </location>
</feature>
<dbReference type="GO" id="GO:0008108">
    <property type="term" value="F:UDP-glucose:hexose-1-phosphate uridylyltransferase activity"/>
    <property type="evidence" value="ECO:0007669"/>
    <property type="project" value="UniProtKB-UniRule"/>
</dbReference>
<evidence type="ECO:0000256" key="12">
    <source>
        <dbReference type="NCBIfam" id="TIGR00209"/>
    </source>
</evidence>
<dbReference type="Gene3D" id="3.30.428.10">
    <property type="entry name" value="HIT-like"/>
    <property type="match status" value="2"/>
</dbReference>
<dbReference type="SUPFAM" id="SSF54197">
    <property type="entry name" value="HIT-like"/>
    <property type="match status" value="2"/>
</dbReference>
<evidence type="ECO:0000256" key="1">
    <source>
        <dbReference type="ARBA" id="ARBA00001107"/>
    </source>
</evidence>
<dbReference type="EC" id="2.7.7.12" evidence="4 12"/>
<keyword evidence="6 15" id="KW-0808">Transferase</keyword>
<keyword evidence="9 14" id="KW-0862">Zinc</keyword>
<dbReference type="Pfam" id="PF01087">
    <property type="entry name" value="GalP_UDP_transf"/>
    <property type="match status" value="1"/>
</dbReference>
<accession>A0A931DBI1</accession>
<dbReference type="EMBL" id="JADOTZ010000001">
    <property type="protein sequence ID" value="MBG6084496.1"/>
    <property type="molecule type" value="Genomic_DNA"/>
</dbReference>
<name>A0A931DBI1_9MICC</name>
<evidence type="ECO:0000256" key="7">
    <source>
        <dbReference type="ARBA" id="ARBA00022695"/>
    </source>
</evidence>
<feature type="binding site" evidence="14">
    <location>
        <position position="76"/>
    </location>
    <ligand>
        <name>Zn(2+)</name>
        <dbReference type="ChEBI" id="CHEBI:29105"/>
    </ligand>
</feature>
<dbReference type="PANTHER" id="PTHR11943">
    <property type="entry name" value="GALACTOSE-1-PHOSPHATE URIDYLYLTRANSFERASE"/>
    <property type="match status" value="1"/>
</dbReference>
<evidence type="ECO:0000256" key="5">
    <source>
        <dbReference type="ARBA" id="ARBA00016340"/>
    </source>
</evidence>
<keyword evidence="11 15" id="KW-0119">Carbohydrate metabolism</keyword>
<reference evidence="18" key="1">
    <citation type="submission" date="2020-11" db="EMBL/GenBank/DDBJ databases">
        <title>Sequencing the genomes of 1000 actinobacteria strains.</title>
        <authorList>
            <person name="Klenk H.-P."/>
        </authorList>
    </citation>
    <scope>NUCLEOTIDE SEQUENCE</scope>
    <source>
        <strain evidence="18">DSM 26152</strain>
    </source>
</reference>
<evidence type="ECO:0000256" key="4">
    <source>
        <dbReference type="ARBA" id="ARBA00012384"/>
    </source>
</evidence>
<dbReference type="InterPro" id="IPR019779">
    <property type="entry name" value="GalP_UDPtransf1_His-AS"/>
</dbReference>
<evidence type="ECO:0000256" key="3">
    <source>
        <dbReference type="ARBA" id="ARBA00010951"/>
    </source>
</evidence>
<keyword evidence="8 14" id="KW-0479">Metal-binding</keyword>
<dbReference type="Pfam" id="PF02744">
    <property type="entry name" value="GalP_UDP_tr_C"/>
    <property type="match status" value="1"/>
</dbReference>
<evidence type="ECO:0000256" key="6">
    <source>
        <dbReference type="ARBA" id="ARBA00022679"/>
    </source>
</evidence>
<evidence type="ECO:0000256" key="15">
    <source>
        <dbReference type="RuleBase" id="RU000506"/>
    </source>
</evidence>
<feature type="domain" description="Galactose-1-phosphate uridyl transferase C-terminal" evidence="17">
    <location>
        <begin position="213"/>
        <end position="363"/>
    </location>
</feature>
<comment type="pathway">
    <text evidence="2 15">Carbohydrate metabolism; galactose metabolism.</text>
</comment>
<keyword evidence="10 15" id="KW-0299">Galactose metabolism</keyword>
<feature type="binding site" evidence="14">
    <location>
        <position position="138"/>
    </location>
    <ligand>
        <name>Zn(2+)</name>
        <dbReference type="ChEBI" id="CHEBI:29105"/>
    </ligand>
</feature>
<dbReference type="InterPro" id="IPR005849">
    <property type="entry name" value="GalP_Utransf_N"/>
</dbReference>
<protein>
    <recommendedName>
        <fullName evidence="5 12">Galactose-1-phosphate uridylyltransferase</fullName>
        <ecNumber evidence="4 12">2.7.7.12</ecNumber>
    </recommendedName>
</protein>
<evidence type="ECO:0000313" key="18">
    <source>
        <dbReference type="EMBL" id="MBG6084496.1"/>
    </source>
</evidence>
<feature type="binding site" evidence="14">
    <location>
        <position position="189"/>
    </location>
    <ligand>
        <name>Zn(2+)</name>
        <dbReference type="ChEBI" id="CHEBI:29105"/>
    </ligand>
</feature>
<keyword evidence="19" id="KW-1185">Reference proteome</keyword>
<dbReference type="GO" id="GO:0008270">
    <property type="term" value="F:zinc ion binding"/>
    <property type="evidence" value="ECO:0007669"/>
    <property type="project" value="InterPro"/>
</dbReference>
<dbReference type="PROSITE" id="PS00117">
    <property type="entry name" value="GAL_P_UDP_TRANSF_I"/>
    <property type="match status" value="1"/>
</dbReference>
<evidence type="ECO:0000256" key="10">
    <source>
        <dbReference type="ARBA" id="ARBA00023144"/>
    </source>
</evidence>
<dbReference type="PANTHER" id="PTHR11943:SF1">
    <property type="entry name" value="GALACTOSE-1-PHOSPHATE URIDYLYLTRANSFERASE"/>
    <property type="match status" value="1"/>
</dbReference>
<dbReference type="Proteomes" id="UP000625033">
    <property type="component" value="Unassembled WGS sequence"/>
</dbReference>
<organism evidence="18 19">
    <name type="scientific">Zhihengliuella flava</name>
    <dbReference type="NCBI Taxonomy" id="1285193"/>
    <lineage>
        <taxon>Bacteria</taxon>
        <taxon>Bacillati</taxon>
        <taxon>Actinomycetota</taxon>
        <taxon>Actinomycetes</taxon>
        <taxon>Micrococcales</taxon>
        <taxon>Micrococcaceae</taxon>
        <taxon>Zhihengliuella</taxon>
    </lineage>
</organism>
<dbReference type="GO" id="GO:0033499">
    <property type="term" value="P:galactose catabolic process via UDP-galactose, Leloir pathway"/>
    <property type="evidence" value="ECO:0007669"/>
    <property type="project" value="TreeGrafter"/>
</dbReference>
<evidence type="ECO:0000313" key="19">
    <source>
        <dbReference type="Proteomes" id="UP000625033"/>
    </source>
</evidence>
<evidence type="ECO:0000259" key="17">
    <source>
        <dbReference type="Pfam" id="PF02744"/>
    </source>
</evidence>
<gene>
    <name evidence="18" type="ORF">IW252_001263</name>
</gene>
<comment type="catalytic activity">
    <reaction evidence="1 15">
        <text>alpha-D-galactose 1-phosphate + UDP-alpha-D-glucose = alpha-D-glucose 1-phosphate + UDP-alpha-D-galactose</text>
        <dbReference type="Rhea" id="RHEA:13989"/>
        <dbReference type="ChEBI" id="CHEBI:58336"/>
        <dbReference type="ChEBI" id="CHEBI:58601"/>
        <dbReference type="ChEBI" id="CHEBI:58885"/>
        <dbReference type="ChEBI" id="CHEBI:66914"/>
        <dbReference type="EC" id="2.7.7.12"/>
    </reaction>
</comment>